<feature type="domain" description="N-acetyltransferase" evidence="2">
    <location>
        <begin position="6"/>
        <end position="171"/>
    </location>
</feature>
<dbReference type="Proteomes" id="UP001285636">
    <property type="component" value="Unassembled WGS sequence"/>
</dbReference>
<dbReference type="PANTHER" id="PTHR31438">
    <property type="entry name" value="LYSINE N-ACYLTRANSFERASE C17G9.06C-RELATED"/>
    <property type="match status" value="1"/>
</dbReference>
<accession>A0AAJ2KW04</accession>
<dbReference type="SUPFAM" id="SSF55729">
    <property type="entry name" value="Acyl-CoA N-acyltransferases (Nat)"/>
    <property type="match status" value="1"/>
</dbReference>
<dbReference type="Pfam" id="PF13523">
    <property type="entry name" value="Acetyltransf_8"/>
    <property type="match status" value="1"/>
</dbReference>
<sequence>MEEHNIYIRKMTQEDFSIMAKWLSTKEVLEYYGDVNAPFSFEQVKQKYEPRVQGEVNVPPFIVEWQGTPIGFMQYYKLAEDKYNEFGYGRSLKVYGMDQFIGEPALFNKGIGTLMVSSFVRKIVKDTGADTVIVDPAISNVRAIKCYEKCGFRTVKQINEGREWVMEVKCN</sequence>
<dbReference type="PANTHER" id="PTHR31438:SF1">
    <property type="entry name" value="LYSINE N-ACYLTRANSFERASE C17G9.06C-RELATED"/>
    <property type="match status" value="1"/>
</dbReference>
<name>A0AAJ2KW04_ALKPS</name>
<dbReference type="PROSITE" id="PS51186">
    <property type="entry name" value="GNAT"/>
    <property type="match status" value="1"/>
</dbReference>
<dbReference type="InterPro" id="IPR000182">
    <property type="entry name" value="GNAT_dom"/>
</dbReference>
<organism evidence="3 4">
    <name type="scientific">Alkalihalophilus pseudofirmus</name>
    <name type="common">Bacillus pseudofirmus</name>
    <dbReference type="NCBI Taxonomy" id="79885"/>
    <lineage>
        <taxon>Bacteria</taxon>
        <taxon>Bacillati</taxon>
        <taxon>Bacillota</taxon>
        <taxon>Bacilli</taxon>
        <taxon>Bacillales</taxon>
        <taxon>Bacillaceae</taxon>
        <taxon>Alkalihalophilus</taxon>
    </lineage>
</organism>
<evidence type="ECO:0000313" key="4">
    <source>
        <dbReference type="Proteomes" id="UP001285636"/>
    </source>
</evidence>
<evidence type="ECO:0000259" key="2">
    <source>
        <dbReference type="PROSITE" id="PS51186"/>
    </source>
</evidence>
<dbReference type="Gene3D" id="3.40.630.30">
    <property type="match status" value="1"/>
</dbReference>
<comment type="caution">
    <text evidence="3">The sequence shown here is derived from an EMBL/GenBank/DDBJ whole genome shotgun (WGS) entry which is preliminary data.</text>
</comment>
<keyword evidence="3" id="KW-0808">Transferase</keyword>
<reference evidence="3" key="1">
    <citation type="submission" date="2023-10" db="EMBL/GenBank/DDBJ databases">
        <title>Screening of Alkalihalophilus pseudofirmusBZ-TG-HK211 and Its Alleviation of Salt Stress on Rapeseed Growth.</title>
        <authorList>
            <person name="Zhao B."/>
            <person name="Guo T."/>
        </authorList>
    </citation>
    <scope>NUCLEOTIDE SEQUENCE</scope>
    <source>
        <strain evidence="3">BZ-TG-HK211</strain>
    </source>
</reference>
<gene>
    <name evidence="3" type="ORF">RYX45_06985</name>
</gene>
<protein>
    <submittedName>
        <fullName evidence="3">GNAT family N-acetyltransferase</fullName>
        <ecNumber evidence="3">2.3.1.-</ecNumber>
    </submittedName>
</protein>
<dbReference type="EC" id="2.3.1.-" evidence="3"/>
<dbReference type="RefSeq" id="WP_323466347.1">
    <property type="nucleotide sequence ID" value="NZ_CP144224.1"/>
</dbReference>
<evidence type="ECO:0000256" key="1">
    <source>
        <dbReference type="ARBA" id="ARBA00023251"/>
    </source>
</evidence>
<dbReference type="GO" id="GO:0016410">
    <property type="term" value="F:N-acyltransferase activity"/>
    <property type="evidence" value="ECO:0007669"/>
    <property type="project" value="TreeGrafter"/>
</dbReference>
<keyword evidence="1" id="KW-0046">Antibiotic resistance</keyword>
<keyword evidence="3" id="KW-0012">Acyltransferase</keyword>
<proteinExistence type="predicted"/>
<dbReference type="GO" id="GO:0046677">
    <property type="term" value="P:response to antibiotic"/>
    <property type="evidence" value="ECO:0007669"/>
    <property type="project" value="UniProtKB-KW"/>
</dbReference>
<dbReference type="AlphaFoldDB" id="A0AAJ2KW04"/>
<dbReference type="EMBL" id="JAWJAY010000001">
    <property type="protein sequence ID" value="MDV2884918.1"/>
    <property type="molecule type" value="Genomic_DNA"/>
</dbReference>
<evidence type="ECO:0000313" key="3">
    <source>
        <dbReference type="EMBL" id="MDV2884918.1"/>
    </source>
</evidence>
<dbReference type="InterPro" id="IPR016181">
    <property type="entry name" value="Acyl_CoA_acyltransferase"/>
</dbReference>